<comment type="caution">
    <text evidence="2">The sequence shown here is derived from an EMBL/GenBank/DDBJ whole genome shotgun (WGS) entry which is preliminary data.</text>
</comment>
<dbReference type="EMBL" id="JAIQCV010000013">
    <property type="protein sequence ID" value="KAH1031623.1"/>
    <property type="molecule type" value="Genomic_DNA"/>
</dbReference>
<evidence type="ECO:0000256" key="1">
    <source>
        <dbReference type="SAM" id="MobiDB-lite"/>
    </source>
</evidence>
<evidence type="ECO:0000313" key="2">
    <source>
        <dbReference type="EMBL" id="KAH1031623.1"/>
    </source>
</evidence>
<dbReference type="Proteomes" id="UP000828251">
    <property type="component" value="Unassembled WGS sequence"/>
</dbReference>
<organism evidence="2 3">
    <name type="scientific">Gossypium stocksii</name>
    <dbReference type="NCBI Taxonomy" id="47602"/>
    <lineage>
        <taxon>Eukaryota</taxon>
        <taxon>Viridiplantae</taxon>
        <taxon>Streptophyta</taxon>
        <taxon>Embryophyta</taxon>
        <taxon>Tracheophyta</taxon>
        <taxon>Spermatophyta</taxon>
        <taxon>Magnoliopsida</taxon>
        <taxon>eudicotyledons</taxon>
        <taxon>Gunneridae</taxon>
        <taxon>Pentapetalae</taxon>
        <taxon>rosids</taxon>
        <taxon>malvids</taxon>
        <taxon>Malvales</taxon>
        <taxon>Malvaceae</taxon>
        <taxon>Malvoideae</taxon>
        <taxon>Gossypium</taxon>
    </lineage>
</organism>
<protein>
    <submittedName>
        <fullName evidence="2">Uncharacterized protein</fullName>
    </submittedName>
</protein>
<keyword evidence="3" id="KW-1185">Reference proteome</keyword>
<gene>
    <name evidence="2" type="ORF">J1N35_043797</name>
</gene>
<sequence>MEYTTPTRHLVSGWDMHLGGLMLSVGNMYWGMTSTSSGWQSTSDWGRYEIFTRRDDVLLTTSTSEGTSYVANDGGLDEESDVDPPQKPGLDGAEVALFSKLELVLTEPEDG</sequence>
<feature type="region of interest" description="Disordered" evidence="1">
    <location>
        <begin position="66"/>
        <end position="91"/>
    </location>
</feature>
<reference evidence="2 3" key="1">
    <citation type="journal article" date="2021" name="Plant Biotechnol. J.">
        <title>Multi-omics assisted identification of the key and species-specific regulatory components of drought-tolerant mechanisms in Gossypium stocksii.</title>
        <authorList>
            <person name="Yu D."/>
            <person name="Ke L."/>
            <person name="Zhang D."/>
            <person name="Wu Y."/>
            <person name="Sun Y."/>
            <person name="Mei J."/>
            <person name="Sun J."/>
            <person name="Sun Y."/>
        </authorList>
    </citation>
    <scope>NUCLEOTIDE SEQUENCE [LARGE SCALE GENOMIC DNA]</scope>
    <source>
        <strain evidence="3">cv. E1</strain>
        <tissue evidence="2">Leaf</tissue>
    </source>
</reference>
<proteinExistence type="predicted"/>
<name>A0A9D3U8C3_9ROSI</name>
<accession>A0A9D3U8C3</accession>
<dbReference type="AlphaFoldDB" id="A0A9D3U8C3"/>
<evidence type="ECO:0000313" key="3">
    <source>
        <dbReference type="Proteomes" id="UP000828251"/>
    </source>
</evidence>